<reference evidence="10" key="1">
    <citation type="submission" date="2020-03" db="EMBL/GenBank/DDBJ databases">
        <title>Draft sequencing of Paenibacilllus sp. S3N08.</title>
        <authorList>
            <person name="Kim D.-U."/>
        </authorList>
    </citation>
    <scope>NUCLEOTIDE SEQUENCE</scope>
    <source>
        <strain evidence="10">S3N08</strain>
    </source>
</reference>
<gene>
    <name evidence="10" type="ORF">G9U52_24430</name>
</gene>
<keyword evidence="3" id="KW-0479">Metal-binding</keyword>
<evidence type="ECO:0000256" key="3">
    <source>
        <dbReference type="ARBA" id="ARBA00022723"/>
    </source>
</evidence>
<organism evidence="10 11">
    <name type="scientific">Paenibacillus agricola</name>
    <dbReference type="NCBI Taxonomy" id="2716264"/>
    <lineage>
        <taxon>Bacteria</taxon>
        <taxon>Bacillati</taxon>
        <taxon>Bacillota</taxon>
        <taxon>Bacilli</taxon>
        <taxon>Bacillales</taxon>
        <taxon>Paenibacillaceae</taxon>
        <taxon>Paenibacillus</taxon>
    </lineage>
</organism>
<protein>
    <submittedName>
        <fullName evidence="10">MBL fold metallo-hydrolase</fullName>
    </submittedName>
</protein>
<dbReference type="PANTHER" id="PTHR42978:SF2">
    <property type="entry name" value="102 KBASES UNSTABLE REGION: FROM 1 TO 119443"/>
    <property type="match status" value="1"/>
</dbReference>
<comment type="cofactor">
    <cofactor evidence="1">
        <name>Zn(2+)</name>
        <dbReference type="ChEBI" id="CHEBI:29105"/>
    </cofactor>
</comment>
<dbReference type="InterPro" id="IPR036866">
    <property type="entry name" value="RibonucZ/Hydroxyglut_hydro"/>
</dbReference>
<comment type="function">
    <text evidence="7">Counteracts the endogenous Pycsar antiviral defense system. Phosphodiesterase that enables metal-dependent hydrolysis of host cyclic nucleotide Pycsar defense signals such as cCMP and cUMP.</text>
</comment>
<proteinExistence type="inferred from homology"/>
<feature type="domain" description="Metallo-beta-lactamase" evidence="9">
    <location>
        <begin position="29"/>
        <end position="197"/>
    </location>
</feature>
<dbReference type="EMBL" id="JAAOIW010000010">
    <property type="protein sequence ID" value="NHN32966.1"/>
    <property type="molecule type" value="Genomic_DNA"/>
</dbReference>
<keyword evidence="11" id="KW-1185">Reference proteome</keyword>
<evidence type="ECO:0000256" key="6">
    <source>
        <dbReference type="ARBA" id="ARBA00034221"/>
    </source>
</evidence>
<dbReference type="Proteomes" id="UP001165962">
    <property type="component" value="Unassembled WGS sequence"/>
</dbReference>
<comment type="similarity">
    <text evidence="2">Belongs to the metallo-beta-lactamase superfamily.</text>
</comment>
<comment type="caution">
    <text evidence="10">The sequence shown here is derived from an EMBL/GenBank/DDBJ whole genome shotgun (WGS) entry which is preliminary data.</text>
</comment>
<dbReference type="Pfam" id="PF00753">
    <property type="entry name" value="Lactamase_B"/>
    <property type="match status" value="1"/>
</dbReference>
<accession>A0ABX0JGK1</accession>
<sequence>MQAYNYKVLIQGQLSTNKYRYPNEKKEIICSTTLIEGNGIRIIVDPGWRDEPLLEQLKQENLTTDQIDILYLTHMHADHIRSSRLFPNARLLAPAKELENWKHKISEADRDILERAEPVQGQIYEDIAIIETPGHTMGHTSVLFQSDGRRILVAADAVLCIEYYEHREVHVISEDMELAKQTIDRIKTLADFIIPGHDAPFEAF</sequence>
<keyword evidence="5" id="KW-0862">Zinc</keyword>
<comment type="catalytic activity">
    <reaction evidence="6">
        <text>3',5'-cyclic CMP + H2O = CMP + H(+)</text>
        <dbReference type="Rhea" id="RHEA:72675"/>
        <dbReference type="ChEBI" id="CHEBI:15377"/>
        <dbReference type="ChEBI" id="CHEBI:15378"/>
        <dbReference type="ChEBI" id="CHEBI:58003"/>
        <dbReference type="ChEBI" id="CHEBI:60377"/>
    </reaction>
    <physiologicalReaction direction="left-to-right" evidence="6">
        <dbReference type="Rhea" id="RHEA:72676"/>
    </physiologicalReaction>
</comment>
<evidence type="ECO:0000256" key="1">
    <source>
        <dbReference type="ARBA" id="ARBA00001947"/>
    </source>
</evidence>
<name>A0ABX0JGK1_9BACL</name>
<dbReference type="InterPro" id="IPR051013">
    <property type="entry name" value="MBL_superfamily_lactonases"/>
</dbReference>
<evidence type="ECO:0000256" key="4">
    <source>
        <dbReference type="ARBA" id="ARBA00022801"/>
    </source>
</evidence>
<evidence type="ECO:0000256" key="2">
    <source>
        <dbReference type="ARBA" id="ARBA00007749"/>
    </source>
</evidence>
<dbReference type="PANTHER" id="PTHR42978">
    <property type="entry name" value="QUORUM-QUENCHING LACTONASE YTNP-RELATED-RELATED"/>
    <property type="match status" value="1"/>
</dbReference>
<dbReference type="RefSeq" id="WP_166153271.1">
    <property type="nucleotide sequence ID" value="NZ_JAAOIW010000010.1"/>
</dbReference>
<dbReference type="InterPro" id="IPR001279">
    <property type="entry name" value="Metallo-B-lactamas"/>
</dbReference>
<dbReference type="SUPFAM" id="SSF56281">
    <property type="entry name" value="Metallo-hydrolase/oxidoreductase"/>
    <property type="match status" value="1"/>
</dbReference>
<evidence type="ECO:0000256" key="8">
    <source>
        <dbReference type="ARBA" id="ARBA00048505"/>
    </source>
</evidence>
<evidence type="ECO:0000256" key="7">
    <source>
        <dbReference type="ARBA" id="ARBA00034301"/>
    </source>
</evidence>
<dbReference type="SMART" id="SM00849">
    <property type="entry name" value="Lactamase_B"/>
    <property type="match status" value="1"/>
</dbReference>
<dbReference type="Gene3D" id="3.60.15.10">
    <property type="entry name" value="Ribonuclease Z/Hydroxyacylglutathione hydrolase-like"/>
    <property type="match status" value="1"/>
</dbReference>
<evidence type="ECO:0000256" key="5">
    <source>
        <dbReference type="ARBA" id="ARBA00022833"/>
    </source>
</evidence>
<evidence type="ECO:0000259" key="9">
    <source>
        <dbReference type="SMART" id="SM00849"/>
    </source>
</evidence>
<keyword evidence="4" id="KW-0378">Hydrolase</keyword>
<comment type="catalytic activity">
    <reaction evidence="8">
        <text>3',5'-cyclic UMP + H2O = UMP + H(+)</text>
        <dbReference type="Rhea" id="RHEA:70575"/>
        <dbReference type="ChEBI" id="CHEBI:15377"/>
        <dbReference type="ChEBI" id="CHEBI:15378"/>
        <dbReference type="ChEBI" id="CHEBI:57865"/>
        <dbReference type="ChEBI" id="CHEBI:184387"/>
    </reaction>
    <physiologicalReaction direction="left-to-right" evidence="8">
        <dbReference type="Rhea" id="RHEA:70576"/>
    </physiologicalReaction>
</comment>
<evidence type="ECO:0000313" key="11">
    <source>
        <dbReference type="Proteomes" id="UP001165962"/>
    </source>
</evidence>
<evidence type="ECO:0000313" key="10">
    <source>
        <dbReference type="EMBL" id="NHN32966.1"/>
    </source>
</evidence>